<gene>
    <name evidence="2" type="ORF">L1F29_28765</name>
</gene>
<evidence type="ECO:0000259" key="1">
    <source>
        <dbReference type="Pfam" id="PF01636"/>
    </source>
</evidence>
<accession>A0ABY5S636</accession>
<keyword evidence="3" id="KW-1185">Reference proteome</keyword>
<dbReference type="SUPFAM" id="SSF56112">
    <property type="entry name" value="Protein kinase-like (PK-like)"/>
    <property type="match status" value="1"/>
</dbReference>
<name>A0ABY5S636_9BACL</name>
<dbReference type="RefSeq" id="WP_258385460.1">
    <property type="nucleotide sequence ID" value="NZ_CP091430.1"/>
</dbReference>
<sequence>MNEELAMLRHAIRDYDLDPAALRIESRLPGIYHSDYHYKIRVEDRCYSARFISNRRYEHDVFVALTDQVLEEQMNYIQFLNGRGIPFMRLQAPSFSKSFAKVSWNGAEYRFLLFEWIEGKHITHCTESVSYQFGQMARKLHDVSIAYPSSLPKDSHRIGSMKMMGILEDAYASSDLSAANRSLLHDYILLAKWHIGSAYSSKLEFMMQSDLNPLNVLWDEEEHIVGIVDFEHIGYTDRIEGLAWLIKWYSRTKGLESHEVSPALAESLLSGYGARDFLGRDERIRLSSLIWLTGCFNWGFVHKTKKILESKEHDRLAEHLAKFRERGLKLSALITV</sequence>
<dbReference type="Gene3D" id="3.90.1200.10">
    <property type="match status" value="1"/>
</dbReference>
<proteinExistence type="predicted"/>
<protein>
    <submittedName>
        <fullName evidence="2">Phosphotransferase</fullName>
    </submittedName>
</protein>
<organism evidence="2 3">
    <name type="scientific">Paenibacillus spongiae</name>
    <dbReference type="NCBI Taxonomy" id="2909671"/>
    <lineage>
        <taxon>Bacteria</taxon>
        <taxon>Bacillati</taxon>
        <taxon>Bacillota</taxon>
        <taxon>Bacilli</taxon>
        <taxon>Bacillales</taxon>
        <taxon>Paenibacillaceae</taxon>
        <taxon>Paenibacillus</taxon>
    </lineage>
</organism>
<evidence type="ECO:0000313" key="2">
    <source>
        <dbReference type="EMBL" id="UVI29371.1"/>
    </source>
</evidence>
<dbReference type="InterPro" id="IPR011009">
    <property type="entry name" value="Kinase-like_dom_sf"/>
</dbReference>
<dbReference type="Proteomes" id="UP001057877">
    <property type="component" value="Chromosome"/>
</dbReference>
<dbReference type="Pfam" id="PF01636">
    <property type="entry name" value="APH"/>
    <property type="match status" value="1"/>
</dbReference>
<dbReference type="EMBL" id="CP091430">
    <property type="protein sequence ID" value="UVI29371.1"/>
    <property type="molecule type" value="Genomic_DNA"/>
</dbReference>
<feature type="domain" description="Aminoglycoside phosphotransferase" evidence="1">
    <location>
        <begin position="68"/>
        <end position="273"/>
    </location>
</feature>
<reference evidence="2" key="1">
    <citation type="submission" date="2022-01" db="EMBL/GenBank/DDBJ databases">
        <title>Paenibacillus spongiae sp. nov., isolated from marine sponge.</title>
        <authorList>
            <person name="Li Z."/>
            <person name="Zhang M."/>
        </authorList>
    </citation>
    <scope>NUCLEOTIDE SEQUENCE</scope>
    <source>
        <strain evidence="2">PHS-Z3</strain>
    </source>
</reference>
<evidence type="ECO:0000313" key="3">
    <source>
        <dbReference type="Proteomes" id="UP001057877"/>
    </source>
</evidence>
<dbReference type="InterPro" id="IPR002575">
    <property type="entry name" value="Aminoglycoside_PTrfase"/>
</dbReference>